<proteinExistence type="predicted"/>
<dbReference type="InterPro" id="IPR003439">
    <property type="entry name" value="ABC_transporter-like_ATP-bd"/>
</dbReference>
<gene>
    <name evidence="5" type="ORF">SAMN03080599_01676</name>
</gene>
<evidence type="ECO:0000256" key="2">
    <source>
        <dbReference type="ARBA" id="ARBA00022741"/>
    </source>
</evidence>
<keyword evidence="6" id="KW-1185">Reference proteome</keyword>
<dbReference type="AlphaFoldDB" id="A0A1G5RYV3"/>
<dbReference type="InterPro" id="IPR003593">
    <property type="entry name" value="AAA+_ATPase"/>
</dbReference>
<dbReference type="Pfam" id="PF00005">
    <property type="entry name" value="ABC_tran"/>
    <property type="match status" value="1"/>
</dbReference>
<evidence type="ECO:0000256" key="1">
    <source>
        <dbReference type="ARBA" id="ARBA00022448"/>
    </source>
</evidence>
<keyword evidence="2" id="KW-0547">Nucleotide-binding</keyword>
<dbReference type="GO" id="GO:0016887">
    <property type="term" value="F:ATP hydrolysis activity"/>
    <property type="evidence" value="ECO:0007669"/>
    <property type="project" value="InterPro"/>
</dbReference>
<dbReference type="EMBL" id="FMWL01000007">
    <property type="protein sequence ID" value="SCZ79282.1"/>
    <property type="molecule type" value="Genomic_DNA"/>
</dbReference>
<dbReference type="InterPro" id="IPR050093">
    <property type="entry name" value="ABC_SmlMolc_Importer"/>
</dbReference>
<dbReference type="Proteomes" id="UP000199208">
    <property type="component" value="Unassembled WGS sequence"/>
</dbReference>
<name>A0A1G5RYV3_9FIRM</name>
<keyword evidence="3 5" id="KW-0067">ATP-binding</keyword>
<accession>A0A1G5RYV3</accession>
<sequence length="221" mass="24917">MELIMEKVQKRYGKRHLFDIENLRLPSGGLYGLMGPNGAGKTTLLKMVAGLGRPDHGGFLYDGIPWHKGLFKDITYLSQKAYMMNATVKENIAWPLEVRGIGTKEREIRIQQALERMEIPELADRKATTLSGGEAQKVAFARALVFKPKLLLMDEPAASLDKQANALFESRMLQYHEETNATVIFITHSAEQAQRCCKELLWLEDGKIEAAPPHVPLQIMR</sequence>
<keyword evidence="1" id="KW-0813">Transport</keyword>
<dbReference type="GO" id="GO:0005524">
    <property type="term" value="F:ATP binding"/>
    <property type="evidence" value="ECO:0007669"/>
    <property type="project" value="UniProtKB-KW"/>
</dbReference>
<feature type="domain" description="ABC transporter" evidence="4">
    <location>
        <begin position="3"/>
        <end position="221"/>
    </location>
</feature>
<dbReference type="SUPFAM" id="SSF52540">
    <property type="entry name" value="P-loop containing nucleoside triphosphate hydrolases"/>
    <property type="match status" value="1"/>
</dbReference>
<reference evidence="5 6" key="1">
    <citation type="submission" date="2016-10" db="EMBL/GenBank/DDBJ databases">
        <authorList>
            <person name="de Groot N.N."/>
        </authorList>
    </citation>
    <scope>NUCLEOTIDE SEQUENCE [LARGE SCALE GENOMIC DNA]</scope>
    <source>
        <strain evidence="5 6">DSM 2784</strain>
    </source>
</reference>
<dbReference type="PANTHER" id="PTHR42781">
    <property type="entry name" value="SPERMIDINE/PUTRESCINE IMPORT ATP-BINDING PROTEIN POTA"/>
    <property type="match status" value="1"/>
</dbReference>
<dbReference type="PROSITE" id="PS00211">
    <property type="entry name" value="ABC_TRANSPORTER_1"/>
    <property type="match status" value="1"/>
</dbReference>
<protein>
    <submittedName>
        <fullName evidence="5">Carbohydrate ABC transporter ATP-binding protein, CUT1 family</fullName>
    </submittedName>
</protein>
<dbReference type="PANTHER" id="PTHR42781:SF4">
    <property type="entry name" value="SPERMIDINE_PUTRESCINE IMPORT ATP-BINDING PROTEIN POTA"/>
    <property type="match status" value="1"/>
</dbReference>
<dbReference type="STRING" id="1120920.SAMN03080599_01676"/>
<evidence type="ECO:0000256" key="3">
    <source>
        <dbReference type="ARBA" id="ARBA00022840"/>
    </source>
</evidence>
<evidence type="ECO:0000313" key="6">
    <source>
        <dbReference type="Proteomes" id="UP000199208"/>
    </source>
</evidence>
<organism evidence="5 6">
    <name type="scientific">Acidaminobacter hydrogenoformans DSM 2784</name>
    <dbReference type="NCBI Taxonomy" id="1120920"/>
    <lineage>
        <taxon>Bacteria</taxon>
        <taxon>Bacillati</taxon>
        <taxon>Bacillota</taxon>
        <taxon>Clostridia</taxon>
        <taxon>Peptostreptococcales</taxon>
        <taxon>Acidaminobacteraceae</taxon>
        <taxon>Acidaminobacter</taxon>
    </lineage>
</organism>
<dbReference type="Gene3D" id="3.40.50.300">
    <property type="entry name" value="P-loop containing nucleotide triphosphate hydrolases"/>
    <property type="match status" value="1"/>
</dbReference>
<evidence type="ECO:0000259" key="4">
    <source>
        <dbReference type="PROSITE" id="PS50893"/>
    </source>
</evidence>
<dbReference type="OrthoDB" id="9804199at2"/>
<dbReference type="SMART" id="SM00382">
    <property type="entry name" value="AAA"/>
    <property type="match status" value="1"/>
</dbReference>
<evidence type="ECO:0000313" key="5">
    <source>
        <dbReference type="EMBL" id="SCZ79282.1"/>
    </source>
</evidence>
<dbReference type="InterPro" id="IPR017871">
    <property type="entry name" value="ABC_transporter-like_CS"/>
</dbReference>
<dbReference type="RefSeq" id="WP_092590453.1">
    <property type="nucleotide sequence ID" value="NZ_FMWL01000007.1"/>
</dbReference>
<dbReference type="PROSITE" id="PS50893">
    <property type="entry name" value="ABC_TRANSPORTER_2"/>
    <property type="match status" value="1"/>
</dbReference>
<dbReference type="InterPro" id="IPR027417">
    <property type="entry name" value="P-loop_NTPase"/>
</dbReference>